<reference evidence="3 4" key="1">
    <citation type="journal article" date="2017" name="Nat. Ecol. Evol.">
        <title>Scallop genome provides insights into evolution of bilaterian karyotype and development.</title>
        <authorList>
            <person name="Wang S."/>
            <person name="Zhang J."/>
            <person name="Jiao W."/>
            <person name="Li J."/>
            <person name="Xun X."/>
            <person name="Sun Y."/>
            <person name="Guo X."/>
            <person name="Huan P."/>
            <person name="Dong B."/>
            <person name="Zhang L."/>
            <person name="Hu X."/>
            <person name="Sun X."/>
            <person name="Wang J."/>
            <person name="Zhao C."/>
            <person name="Wang Y."/>
            <person name="Wang D."/>
            <person name="Huang X."/>
            <person name="Wang R."/>
            <person name="Lv J."/>
            <person name="Li Y."/>
            <person name="Zhang Z."/>
            <person name="Liu B."/>
            <person name="Lu W."/>
            <person name="Hui Y."/>
            <person name="Liang J."/>
            <person name="Zhou Z."/>
            <person name="Hou R."/>
            <person name="Li X."/>
            <person name="Liu Y."/>
            <person name="Li H."/>
            <person name="Ning X."/>
            <person name="Lin Y."/>
            <person name="Zhao L."/>
            <person name="Xing Q."/>
            <person name="Dou J."/>
            <person name="Li Y."/>
            <person name="Mao J."/>
            <person name="Guo H."/>
            <person name="Dou H."/>
            <person name="Li T."/>
            <person name="Mu C."/>
            <person name="Jiang W."/>
            <person name="Fu Q."/>
            <person name="Fu X."/>
            <person name="Miao Y."/>
            <person name="Liu J."/>
            <person name="Yu Q."/>
            <person name="Li R."/>
            <person name="Liao H."/>
            <person name="Li X."/>
            <person name="Kong Y."/>
            <person name="Jiang Z."/>
            <person name="Chourrout D."/>
            <person name="Li R."/>
            <person name="Bao Z."/>
        </authorList>
    </citation>
    <scope>NUCLEOTIDE SEQUENCE [LARGE SCALE GENOMIC DNA]</scope>
    <source>
        <strain evidence="3 4">PY_sf001</strain>
    </source>
</reference>
<name>A0A210QQ82_MIZYE</name>
<sequence>MLFRDGNTFCVILSLSICFALVHSQGTTTGQQNAVAFPSQTMFLGQETGANSGQTSNPNGLQTPNAFTAFTGTPFATVPEQANQSQFGLASFTGQAATTTNGQMTNSMFPSTTTGTNGTPGFTGQVPGMNGFPQPPQTMNSVFPTQNGIQPFPGQQNRPTGFPGQPGVQTMFPQTSGQPTPGQGIPMFAGQPGAQTGFPGQPGVQPGFPGQPRPSVFPTTVFPGQAQPFTPQNTAVFPGQIGVPVQAGSTDPQGGAQTGNTISGTNQVTTPTTGGQQQPGIITGQGQTFINGQTGQQPGQQPGQPMIPGGQFGPQAGQFGQQTGQFGPQTGPQNGQFGPQTGPQNGQFGPQTGPQNGQFGPNGQFRPTGQFGPNGQFGPQNGQFGPNPFNPFGQRQGQCHLTGCPVGSQCVFAPTGAHMCPTWIPILPCGCRQGCQAQNLFIPLGQSRQIDRCGNTCTCNSPDGTNELNKEDGVR</sequence>
<comment type="caution">
    <text evidence="3">The sequence shown here is derived from an EMBL/GenBank/DDBJ whole genome shotgun (WGS) entry which is preliminary data.</text>
</comment>
<feature type="signal peptide" evidence="2">
    <location>
        <begin position="1"/>
        <end position="24"/>
    </location>
</feature>
<evidence type="ECO:0000256" key="2">
    <source>
        <dbReference type="SAM" id="SignalP"/>
    </source>
</evidence>
<evidence type="ECO:0000313" key="4">
    <source>
        <dbReference type="Proteomes" id="UP000242188"/>
    </source>
</evidence>
<feature type="region of interest" description="Disordered" evidence="1">
    <location>
        <begin position="248"/>
        <end position="392"/>
    </location>
</feature>
<evidence type="ECO:0000256" key="1">
    <source>
        <dbReference type="SAM" id="MobiDB-lite"/>
    </source>
</evidence>
<gene>
    <name evidence="3" type="ORF">KP79_PYT00800</name>
</gene>
<keyword evidence="2" id="KW-0732">Signal</keyword>
<feature type="compositionally biased region" description="Low complexity" evidence="1">
    <location>
        <begin position="264"/>
        <end position="392"/>
    </location>
</feature>
<dbReference type="Proteomes" id="UP000242188">
    <property type="component" value="Unassembled WGS sequence"/>
</dbReference>
<feature type="chain" id="PRO_5013347017" evidence="2">
    <location>
        <begin position="25"/>
        <end position="475"/>
    </location>
</feature>
<proteinExistence type="predicted"/>
<dbReference type="AlphaFoldDB" id="A0A210QQ82"/>
<dbReference type="OrthoDB" id="6150582at2759"/>
<organism evidence="3 4">
    <name type="scientific">Mizuhopecten yessoensis</name>
    <name type="common">Japanese scallop</name>
    <name type="synonym">Patinopecten yessoensis</name>
    <dbReference type="NCBI Taxonomy" id="6573"/>
    <lineage>
        <taxon>Eukaryota</taxon>
        <taxon>Metazoa</taxon>
        <taxon>Spiralia</taxon>
        <taxon>Lophotrochozoa</taxon>
        <taxon>Mollusca</taxon>
        <taxon>Bivalvia</taxon>
        <taxon>Autobranchia</taxon>
        <taxon>Pteriomorphia</taxon>
        <taxon>Pectinida</taxon>
        <taxon>Pectinoidea</taxon>
        <taxon>Pectinidae</taxon>
        <taxon>Mizuhopecten</taxon>
    </lineage>
</organism>
<evidence type="ECO:0000313" key="3">
    <source>
        <dbReference type="EMBL" id="OWF50897.1"/>
    </source>
</evidence>
<keyword evidence="4" id="KW-1185">Reference proteome</keyword>
<dbReference type="EMBL" id="NEDP02002419">
    <property type="protein sequence ID" value="OWF50897.1"/>
    <property type="molecule type" value="Genomic_DNA"/>
</dbReference>
<accession>A0A210QQ82</accession>
<protein>
    <submittedName>
        <fullName evidence="3">Uncharacterized protein</fullName>
    </submittedName>
</protein>